<dbReference type="PANTHER" id="PTHR31319:SF96">
    <property type="entry name" value="HD1-LIKE PROTEIN"/>
    <property type="match status" value="1"/>
</dbReference>
<dbReference type="PROSITE" id="PS50119">
    <property type="entry name" value="ZF_BBOX"/>
    <property type="match status" value="1"/>
</dbReference>
<protein>
    <submittedName>
        <fullName evidence="11">CONSTANS-like protein</fullName>
    </submittedName>
    <submittedName>
        <fullName evidence="13">HD1 protein</fullName>
    </submittedName>
    <submittedName>
        <fullName evidence="12">Putative Hd1-like protein</fullName>
    </submittedName>
</protein>
<reference evidence="12" key="2">
    <citation type="journal article" date="2005" name="New Phytol.">
        <title>Identification of perennial ryegrass (Lolium perenne (L.)) and meadow fescue (Festuca pratensis (Huds.)) candidate orthologous sequences to the rice Hd1(Se1) and barley HvCO1 CONSTANS-like genes through comparative mapping and microsynteny.</title>
        <authorList>
            <person name="Armstead I.P."/>
            <person name="Skot L."/>
            <person name="Turner L.B."/>
            <person name="Skot K."/>
            <person name="Donnison I.S."/>
            <person name="Humphreys M.O."/>
            <person name="King I.P."/>
        </authorList>
    </citation>
    <scope>NUCLEOTIDE SEQUENCE</scope>
</reference>
<reference evidence="13" key="3">
    <citation type="journal article" date="2007" name="Genetics">
        <title>Association of candidate genes with flowering time and water-soluble carbohydrate content in Lolium perenne (L.).</title>
        <authorList>
            <person name="Skot L."/>
            <person name="Humphreys J."/>
            <person name="Humphreys M.O."/>
            <person name="Thorogood D."/>
            <person name="Gallagher J."/>
            <person name="Sanderson R."/>
            <person name="Armstead I.P."/>
            <person name="Thomas I.D."/>
        </authorList>
    </citation>
    <scope>NUCLEOTIDE SEQUENCE</scope>
</reference>
<dbReference type="GO" id="GO:0009909">
    <property type="term" value="P:regulation of flower development"/>
    <property type="evidence" value="ECO:0007669"/>
    <property type="project" value="InterPro"/>
</dbReference>
<dbReference type="SMART" id="SM00336">
    <property type="entry name" value="BBOX"/>
    <property type="match status" value="2"/>
</dbReference>
<gene>
    <name evidence="12" type="primary">hd1</name>
</gene>
<evidence type="ECO:0000256" key="2">
    <source>
        <dbReference type="ARBA" id="ARBA00010024"/>
    </source>
</evidence>
<evidence type="ECO:0000313" key="13">
    <source>
        <dbReference type="EMBL" id="CAM31943.1"/>
    </source>
</evidence>
<dbReference type="AlphaFoldDB" id="Q5MQ86"/>
<dbReference type="EMBL" id="AY600919">
    <property type="protein sequence ID" value="AAT42130.1"/>
    <property type="molecule type" value="mRNA"/>
</dbReference>
<dbReference type="InterPro" id="IPR049808">
    <property type="entry name" value="CONSTANS-like_Bbox1"/>
</dbReference>
<keyword evidence="6 8" id="KW-0539">Nucleus</keyword>
<comment type="subcellular location">
    <subcellularLocation>
        <location evidence="1 8">Nucleus</location>
    </subcellularLocation>
</comment>
<dbReference type="OrthoDB" id="153872at2759"/>
<proteinExistence type="evidence at transcript level"/>
<dbReference type="InterPro" id="IPR000315">
    <property type="entry name" value="Znf_B-box"/>
</dbReference>
<dbReference type="GO" id="GO:0008270">
    <property type="term" value="F:zinc ion binding"/>
    <property type="evidence" value="ECO:0007669"/>
    <property type="project" value="UniProtKB-KW"/>
</dbReference>
<feature type="domain" description="CCT" evidence="10">
    <location>
        <begin position="307"/>
        <end position="349"/>
    </location>
</feature>
<evidence type="ECO:0000256" key="7">
    <source>
        <dbReference type="PROSITE-ProRule" id="PRU00024"/>
    </source>
</evidence>
<accession>Q5MQ86</accession>
<evidence type="ECO:0000256" key="4">
    <source>
        <dbReference type="ARBA" id="ARBA00022771"/>
    </source>
</evidence>
<dbReference type="InterPro" id="IPR045281">
    <property type="entry name" value="CONSTANS-like"/>
</dbReference>
<reference evidence="11" key="1">
    <citation type="journal article" date="2004" name="Plant Mol. Biol.">
        <title>Photoperiodic regulation of flowering in perennial ryegrass involving a CONSTANS -like homolog.</title>
        <authorList>
            <person name="Martin J."/>
            <person name="Storgaard M."/>
            <person name="Andersen C.H."/>
            <person name="Nielsen K.K."/>
        </authorList>
    </citation>
    <scope>NUCLEOTIDE SEQUENCE</scope>
</reference>
<keyword evidence="5" id="KW-0862">Zinc</keyword>
<dbReference type="GO" id="GO:0005634">
    <property type="term" value="C:nucleus"/>
    <property type="evidence" value="ECO:0007669"/>
    <property type="project" value="UniProtKB-SubCell"/>
</dbReference>
<keyword evidence="3" id="KW-0479">Metal-binding</keyword>
<evidence type="ECO:0000256" key="6">
    <source>
        <dbReference type="ARBA" id="ARBA00023242"/>
    </source>
</evidence>
<evidence type="ECO:0000256" key="8">
    <source>
        <dbReference type="PROSITE-ProRule" id="PRU00357"/>
    </source>
</evidence>
<organism evidence="11">
    <name type="scientific">Lolium perenne</name>
    <name type="common">Perennial ryegrass</name>
    <dbReference type="NCBI Taxonomy" id="4522"/>
    <lineage>
        <taxon>Eukaryota</taxon>
        <taxon>Viridiplantae</taxon>
        <taxon>Streptophyta</taxon>
        <taxon>Embryophyta</taxon>
        <taxon>Tracheophyta</taxon>
        <taxon>Spermatophyta</taxon>
        <taxon>Magnoliopsida</taxon>
        <taxon>Liliopsida</taxon>
        <taxon>Poales</taxon>
        <taxon>Poaceae</taxon>
        <taxon>BOP clade</taxon>
        <taxon>Pooideae</taxon>
        <taxon>Poodae</taxon>
        <taxon>Poeae</taxon>
        <taxon>Poeae Chloroplast Group 2 (Poeae type)</taxon>
        <taxon>Loliodinae</taxon>
        <taxon>Loliinae</taxon>
        <taxon>Lolium</taxon>
    </lineage>
</organism>
<evidence type="ECO:0000259" key="10">
    <source>
        <dbReference type="PROSITE" id="PS51017"/>
    </source>
</evidence>
<dbReference type="GO" id="GO:0003700">
    <property type="term" value="F:DNA-binding transcription factor activity"/>
    <property type="evidence" value="ECO:0007669"/>
    <property type="project" value="TreeGrafter"/>
</dbReference>
<evidence type="ECO:0000313" key="11">
    <source>
        <dbReference type="EMBL" id="AAT42130.1"/>
    </source>
</evidence>
<dbReference type="EMBL" id="AM489608">
    <property type="protein sequence ID" value="CAM31943.1"/>
    <property type="molecule type" value="Genomic_DNA"/>
</dbReference>
<dbReference type="PANTHER" id="PTHR31319">
    <property type="entry name" value="ZINC FINGER PROTEIN CONSTANS-LIKE 4"/>
    <property type="match status" value="1"/>
</dbReference>
<dbReference type="InterPro" id="IPR010402">
    <property type="entry name" value="CCT_domain"/>
</dbReference>
<dbReference type="EMBL" id="AJ833019">
    <property type="protein sequence ID" value="CAH55695.1"/>
    <property type="molecule type" value="Genomic_DNA"/>
</dbReference>
<dbReference type="PROSITE" id="PS51017">
    <property type="entry name" value="CCT"/>
    <property type="match status" value="1"/>
</dbReference>
<comment type="similarity">
    <text evidence="2">Belongs to the CONSTANS family.</text>
</comment>
<evidence type="ECO:0000256" key="5">
    <source>
        <dbReference type="ARBA" id="ARBA00022833"/>
    </source>
</evidence>
<evidence type="ECO:0000313" key="12">
    <source>
        <dbReference type="EMBL" id="CAH55695.1"/>
    </source>
</evidence>
<sequence length="377" mass="41245">MKSNSSSTIYEEAVGQEGSWSRLCDGCCMVPSVVYCHADSAYLCASCDVRIHSANRVASRHERVCLSEAHEHAPALLQCRTDAVASCAAYEAQAHYANLLAGMHQCVPVVSHPATAIPTASLLAEAAVTTTILSCKEEEASWLLLSKNSANHNCSGDNRSSSTYFGEVDEYFDLVGYNSYYDSRMNNNRAQYVMQEQQHLQPMQKEYAEKEGSECVVPSQFATASKPQQSGYALVGAEQAASMTAGVSVYTDSVNNSISFSSMEGGIVPDNTVVDLPYSIIPTPAGASSLHSGPPLQMPLHFSSMDREAKVLRYKEKKKTRTFEKTTRYATRKAYAEARPRIKGRFAKISEAEMEVDQMFSAAALSDSSYSTVPWFQ</sequence>
<evidence type="ECO:0000259" key="9">
    <source>
        <dbReference type="PROSITE" id="PS50119"/>
    </source>
</evidence>
<dbReference type="Pfam" id="PF06203">
    <property type="entry name" value="CCT"/>
    <property type="match status" value="1"/>
</dbReference>
<evidence type="ECO:0000256" key="1">
    <source>
        <dbReference type="ARBA" id="ARBA00004123"/>
    </source>
</evidence>
<dbReference type="CDD" id="cd19821">
    <property type="entry name" value="Bbox1_BBX-like"/>
    <property type="match status" value="1"/>
</dbReference>
<keyword evidence="4 7" id="KW-0863">Zinc-finger</keyword>
<evidence type="ECO:0000256" key="3">
    <source>
        <dbReference type="ARBA" id="ARBA00022723"/>
    </source>
</evidence>
<name>Q5MQ86_LOLPR</name>
<feature type="domain" description="B box-type" evidence="9">
    <location>
        <begin position="19"/>
        <end position="66"/>
    </location>
</feature>